<evidence type="ECO:0000256" key="2">
    <source>
        <dbReference type="SAM" id="SignalP"/>
    </source>
</evidence>
<evidence type="ECO:0000256" key="1">
    <source>
        <dbReference type="SAM" id="MobiDB-lite"/>
    </source>
</evidence>
<gene>
    <name evidence="3" type="ORF">GFB56_27255</name>
</gene>
<organism evidence="3 4">
    <name type="scientific">Ensifer canadensis</name>
    <dbReference type="NCBI Taxonomy" id="555315"/>
    <lineage>
        <taxon>Bacteria</taxon>
        <taxon>Pseudomonadati</taxon>
        <taxon>Pseudomonadota</taxon>
        <taxon>Alphaproteobacteria</taxon>
        <taxon>Hyphomicrobiales</taxon>
        <taxon>Rhizobiaceae</taxon>
        <taxon>Sinorhizobium/Ensifer group</taxon>
        <taxon>Ensifer</taxon>
    </lineage>
</organism>
<comment type="caution">
    <text evidence="3">The sequence shown here is derived from an EMBL/GenBank/DDBJ whole genome shotgun (WGS) entry which is preliminary data.</text>
</comment>
<protein>
    <recommendedName>
        <fullName evidence="5">Lipoprotein</fullName>
    </recommendedName>
</protein>
<dbReference type="RefSeq" id="WP_025427924.1">
    <property type="nucleotide sequence ID" value="NZ_CP083370.1"/>
</dbReference>
<sequence>MRKLITPIASLGLVAALASCNSTDALIPQVDVGGGTFRSPPVTQSDLESMSTQTAVVPVQSSPVQRTRAFASQPAPASMPTEYATGDSTYTDPAGSLEAQASRLASGVEPVQNTTMLAEPAPVETSEPVAEEVQQQQPAVASVPSASTATSGTIRFLPIIGAPVAAVTPLSKQLGAEARSHGLTIKGSADASSEHILKGYFSALKDNGKTTIVYVWDVLDGSGNRLHRIQGQDSVATVGADLWEGIPAETMQAIATKTISAYLEWRQSRPG</sequence>
<feature type="signal peptide" evidence="2">
    <location>
        <begin position="1"/>
        <end position="25"/>
    </location>
</feature>
<keyword evidence="2" id="KW-0732">Signal</keyword>
<dbReference type="EMBL" id="WXFA01000026">
    <property type="protein sequence ID" value="MBM3094446.1"/>
    <property type="molecule type" value="Genomic_DNA"/>
</dbReference>
<feature type="chain" id="PRO_5043587961" description="Lipoprotein" evidence="2">
    <location>
        <begin position="26"/>
        <end position="271"/>
    </location>
</feature>
<dbReference type="PROSITE" id="PS51257">
    <property type="entry name" value="PROKAR_LIPOPROTEIN"/>
    <property type="match status" value="1"/>
</dbReference>
<name>A0AAW4FSX8_9HYPH</name>
<accession>A0AAW4FSX8</accession>
<keyword evidence="4" id="KW-1185">Reference proteome</keyword>
<dbReference type="AlphaFoldDB" id="A0AAW4FSX8"/>
<evidence type="ECO:0008006" key="5">
    <source>
        <dbReference type="Google" id="ProtNLM"/>
    </source>
</evidence>
<reference evidence="3 4" key="1">
    <citation type="submission" date="2020-01" db="EMBL/GenBank/DDBJ databases">
        <title>Draft genome assembly of Ensifer adhaerens T173.</title>
        <authorList>
            <person name="Craig J.E."/>
            <person name="Stinchcombe J.R."/>
        </authorList>
    </citation>
    <scope>NUCLEOTIDE SEQUENCE [LARGE SCALE GENOMIC DNA]</scope>
    <source>
        <strain evidence="3 4">T173</strain>
    </source>
</reference>
<proteinExistence type="predicted"/>
<evidence type="ECO:0000313" key="4">
    <source>
        <dbReference type="Proteomes" id="UP000744980"/>
    </source>
</evidence>
<evidence type="ECO:0000313" key="3">
    <source>
        <dbReference type="EMBL" id="MBM3094446.1"/>
    </source>
</evidence>
<feature type="region of interest" description="Disordered" evidence="1">
    <location>
        <begin position="69"/>
        <end position="94"/>
    </location>
</feature>
<dbReference type="Proteomes" id="UP000744980">
    <property type="component" value="Unassembled WGS sequence"/>
</dbReference>